<dbReference type="Proteomes" id="UP000247540">
    <property type="component" value="Unassembled WGS sequence"/>
</dbReference>
<sequence>MMSDALPETGRGTSADAGASGVPNSLAPRLARRMACCLYEGMLVFGVVFIAAYLFGTLSQTRNAMDHRHALQAFVFVVLGIYFTWFWAKGQTLAMKTWHIRIVDAHGAQVTQQRALCRYVASWLWLLPPLALVAPLRLSTRQTFLVVACWVTVWALVSRLHPQRQFLHDAIAGTRLVSTAPPRTAVSA</sequence>
<comment type="subcellular location">
    <subcellularLocation>
        <location evidence="1">Cell membrane</location>
        <topology evidence="1">Multi-pass membrane protein</topology>
    </subcellularLocation>
</comment>
<name>A0A318SJY4_9BURK</name>
<dbReference type="PANTHER" id="PTHR36115:SF10">
    <property type="entry name" value="RDD DOMAIN-CONTAINING PROTEIN"/>
    <property type="match status" value="1"/>
</dbReference>
<evidence type="ECO:0000256" key="3">
    <source>
        <dbReference type="ARBA" id="ARBA00022692"/>
    </source>
</evidence>
<evidence type="ECO:0000256" key="5">
    <source>
        <dbReference type="ARBA" id="ARBA00023136"/>
    </source>
</evidence>
<proteinExistence type="predicted"/>
<organism evidence="9 10">
    <name type="scientific">Xylophilus ampelinus</name>
    <dbReference type="NCBI Taxonomy" id="54067"/>
    <lineage>
        <taxon>Bacteria</taxon>
        <taxon>Pseudomonadati</taxon>
        <taxon>Pseudomonadota</taxon>
        <taxon>Betaproteobacteria</taxon>
        <taxon>Burkholderiales</taxon>
        <taxon>Xylophilus</taxon>
    </lineage>
</organism>
<dbReference type="GO" id="GO:0005886">
    <property type="term" value="C:plasma membrane"/>
    <property type="evidence" value="ECO:0007669"/>
    <property type="project" value="UniProtKB-SubCell"/>
</dbReference>
<keyword evidence="3 7" id="KW-0812">Transmembrane</keyword>
<feature type="transmembrane region" description="Helical" evidence="7">
    <location>
        <begin position="70"/>
        <end position="88"/>
    </location>
</feature>
<dbReference type="OrthoDB" id="5298807at2"/>
<protein>
    <submittedName>
        <fullName evidence="9">Putative RDD family membrane protein YckC</fullName>
    </submittedName>
</protein>
<evidence type="ECO:0000256" key="4">
    <source>
        <dbReference type="ARBA" id="ARBA00022989"/>
    </source>
</evidence>
<evidence type="ECO:0000256" key="1">
    <source>
        <dbReference type="ARBA" id="ARBA00004651"/>
    </source>
</evidence>
<reference evidence="9 10" key="1">
    <citation type="submission" date="2018-06" db="EMBL/GenBank/DDBJ databases">
        <title>Genomic Encyclopedia of Type Strains, Phase III (KMG-III): the genomes of soil and plant-associated and newly described type strains.</title>
        <authorList>
            <person name="Whitman W."/>
        </authorList>
    </citation>
    <scope>NUCLEOTIDE SEQUENCE [LARGE SCALE GENOMIC DNA]</scope>
    <source>
        <strain evidence="9 10">CECT 7646</strain>
    </source>
</reference>
<evidence type="ECO:0000256" key="7">
    <source>
        <dbReference type="SAM" id="Phobius"/>
    </source>
</evidence>
<evidence type="ECO:0000259" key="8">
    <source>
        <dbReference type="Pfam" id="PF06271"/>
    </source>
</evidence>
<evidence type="ECO:0000313" key="9">
    <source>
        <dbReference type="EMBL" id="PYE79324.1"/>
    </source>
</evidence>
<keyword evidence="2" id="KW-1003">Cell membrane</keyword>
<dbReference type="Pfam" id="PF06271">
    <property type="entry name" value="RDD"/>
    <property type="match status" value="1"/>
</dbReference>
<dbReference type="AlphaFoldDB" id="A0A318SJY4"/>
<evidence type="ECO:0000256" key="2">
    <source>
        <dbReference type="ARBA" id="ARBA00022475"/>
    </source>
</evidence>
<evidence type="ECO:0000313" key="10">
    <source>
        <dbReference type="Proteomes" id="UP000247540"/>
    </source>
</evidence>
<keyword evidence="10" id="KW-1185">Reference proteome</keyword>
<accession>A0A318SJY4</accession>
<dbReference type="InterPro" id="IPR010432">
    <property type="entry name" value="RDD"/>
</dbReference>
<dbReference type="InterPro" id="IPR051791">
    <property type="entry name" value="Pra-immunoreactive"/>
</dbReference>
<keyword evidence="4 7" id="KW-1133">Transmembrane helix</keyword>
<keyword evidence="5 7" id="KW-0472">Membrane</keyword>
<feature type="region of interest" description="Disordered" evidence="6">
    <location>
        <begin position="1"/>
        <end position="22"/>
    </location>
</feature>
<comment type="caution">
    <text evidence="9">The sequence shown here is derived from an EMBL/GenBank/DDBJ whole genome shotgun (WGS) entry which is preliminary data.</text>
</comment>
<feature type="domain" description="RDD" evidence="8">
    <location>
        <begin position="28"/>
        <end position="173"/>
    </location>
</feature>
<dbReference type="EMBL" id="QJTC01000002">
    <property type="protein sequence ID" value="PYE79324.1"/>
    <property type="molecule type" value="Genomic_DNA"/>
</dbReference>
<gene>
    <name evidence="9" type="ORF">DFQ15_10254</name>
</gene>
<dbReference type="PANTHER" id="PTHR36115">
    <property type="entry name" value="PROLINE-RICH ANTIGEN HOMOLOG-RELATED"/>
    <property type="match status" value="1"/>
</dbReference>
<evidence type="ECO:0000256" key="6">
    <source>
        <dbReference type="SAM" id="MobiDB-lite"/>
    </source>
</evidence>
<feature type="transmembrane region" description="Helical" evidence="7">
    <location>
        <begin position="37"/>
        <end position="58"/>
    </location>
</feature>